<dbReference type="RefSeq" id="WP_201943080.1">
    <property type="nucleotide sequence ID" value="NZ_JAERRJ010000001.1"/>
</dbReference>
<reference evidence="8 9" key="1">
    <citation type="submission" date="2021-01" db="EMBL/GenBank/DDBJ databases">
        <title>WGS of actinomycetes isolated from Thailand.</title>
        <authorList>
            <person name="Thawai C."/>
        </authorList>
    </citation>
    <scope>NUCLEOTIDE SEQUENCE [LARGE SCALE GENOMIC DNA]</scope>
    <source>
        <strain evidence="8 9">LPG 2</strain>
    </source>
</reference>
<dbReference type="PANTHER" id="PTHR34820:SF4">
    <property type="entry name" value="INNER MEMBRANE PROTEIN YEBZ"/>
    <property type="match status" value="1"/>
</dbReference>
<keyword evidence="9" id="KW-1185">Reference proteome</keyword>
<evidence type="ECO:0000256" key="4">
    <source>
        <dbReference type="ARBA" id="ARBA00022989"/>
    </source>
</evidence>
<dbReference type="EMBL" id="JAERRJ010000001">
    <property type="protein sequence ID" value="MBL1073290.1"/>
    <property type="molecule type" value="Genomic_DNA"/>
</dbReference>
<feature type="transmembrane region" description="Helical" evidence="6">
    <location>
        <begin position="156"/>
        <end position="173"/>
    </location>
</feature>
<evidence type="ECO:0000256" key="1">
    <source>
        <dbReference type="ARBA" id="ARBA00004651"/>
    </source>
</evidence>
<comment type="subcellular location">
    <subcellularLocation>
        <location evidence="1">Cell membrane</location>
        <topology evidence="1">Multi-pass membrane protein</topology>
    </subcellularLocation>
</comment>
<feature type="domain" description="Copper resistance protein D" evidence="7">
    <location>
        <begin position="217"/>
        <end position="315"/>
    </location>
</feature>
<sequence length="319" mass="33624">MNRSDRTDRRRERGAGSSTVRWLLLVVPFGLCGAALAWALAASDPVQPEAPARVLADCAGATVLGLAALPRLHERLSPPWRLLAVVAGLWAAMEFAMLVFEAAEVVGVRAGELGGSQFGDYLAEVSGGQIGIAILVGSGAVAGYSAFGFRRPDRATADLVLVFTAVTLALRPITGHMSQQAFGSLLGAVHALAAAAWFGVLLALALTVRTRGEWAVLLPRYSRWALVLVATVSVTGIVNGLVRVGGLTELAATGYGRILLTKTVLLLALLGLGWWWRKRWVPVAADHRMAAESSLRRAIFEVLVMAVVFGLAAALAVTA</sequence>
<keyword evidence="3 6" id="KW-0812">Transmembrane</keyword>
<evidence type="ECO:0000256" key="6">
    <source>
        <dbReference type="SAM" id="Phobius"/>
    </source>
</evidence>
<gene>
    <name evidence="8" type="ORF">JK358_02660</name>
</gene>
<dbReference type="InterPro" id="IPR032694">
    <property type="entry name" value="CopC/D"/>
</dbReference>
<evidence type="ECO:0000313" key="8">
    <source>
        <dbReference type="EMBL" id="MBL1073290.1"/>
    </source>
</evidence>
<comment type="caution">
    <text evidence="8">The sequence shown here is derived from an EMBL/GenBank/DDBJ whole genome shotgun (WGS) entry which is preliminary data.</text>
</comment>
<accession>A0ABS1LZS0</accession>
<evidence type="ECO:0000259" key="7">
    <source>
        <dbReference type="Pfam" id="PF05425"/>
    </source>
</evidence>
<evidence type="ECO:0000256" key="5">
    <source>
        <dbReference type="ARBA" id="ARBA00023136"/>
    </source>
</evidence>
<dbReference type="Pfam" id="PF05425">
    <property type="entry name" value="CopD"/>
    <property type="match status" value="1"/>
</dbReference>
<organism evidence="8 9">
    <name type="scientific">Nocardia acididurans</name>
    <dbReference type="NCBI Taxonomy" id="2802282"/>
    <lineage>
        <taxon>Bacteria</taxon>
        <taxon>Bacillati</taxon>
        <taxon>Actinomycetota</taxon>
        <taxon>Actinomycetes</taxon>
        <taxon>Mycobacteriales</taxon>
        <taxon>Nocardiaceae</taxon>
        <taxon>Nocardia</taxon>
    </lineage>
</organism>
<feature type="transmembrane region" description="Helical" evidence="6">
    <location>
        <begin position="130"/>
        <end position="149"/>
    </location>
</feature>
<feature type="transmembrane region" description="Helical" evidence="6">
    <location>
        <begin position="221"/>
        <end position="242"/>
    </location>
</feature>
<evidence type="ECO:0000313" key="9">
    <source>
        <dbReference type="Proteomes" id="UP000602198"/>
    </source>
</evidence>
<feature type="transmembrane region" description="Helical" evidence="6">
    <location>
        <begin position="298"/>
        <end position="317"/>
    </location>
</feature>
<feature type="transmembrane region" description="Helical" evidence="6">
    <location>
        <begin position="185"/>
        <end position="209"/>
    </location>
</feature>
<dbReference type="InterPro" id="IPR008457">
    <property type="entry name" value="Cu-R_CopD_dom"/>
</dbReference>
<keyword evidence="2" id="KW-1003">Cell membrane</keyword>
<name>A0ABS1LZS0_9NOCA</name>
<dbReference type="Proteomes" id="UP000602198">
    <property type="component" value="Unassembled WGS sequence"/>
</dbReference>
<evidence type="ECO:0000256" key="2">
    <source>
        <dbReference type="ARBA" id="ARBA00022475"/>
    </source>
</evidence>
<evidence type="ECO:0000256" key="3">
    <source>
        <dbReference type="ARBA" id="ARBA00022692"/>
    </source>
</evidence>
<proteinExistence type="predicted"/>
<feature type="transmembrane region" description="Helical" evidence="6">
    <location>
        <begin position="20"/>
        <end position="40"/>
    </location>
</feature>
<dbReference type="PANTHER" id="PTHR34820">
    <property type="entry name" value="INNER MEMBRANE PROTEIN YEBZ"/>
    <property type="match status" value="1"/>
</dbReference>
<feature type="transmembrane region" description="Helical" evidence="6">
    <location>
        <begin position="52"/>
        <end position="70"/>
    </location>
</feature>
<keyword evidence="5 6" id="KW-0472">Membrane</keyword>
<feature type="transmembrane region" description="Helical" evidence="6">
    <location>
        <begin position="254"/>
        <end position="277"/>
    </location>
</feature>
<protein>
    <submittedName>
        <fullName evidence="8">CopD family protein</fullName>
    </submittedName>
</protein>
<feature type="transmembrane region" description="Helical" evidence="6">
    <location>
        <begin position="82"/>
        <end position="100"/>
    </location>
</feature>
<keyword evidence="4 6" id="KW-1133">Transmembrane helix</keyword>